<evidence type="ECO:0000313" key="3">
    <source>
        <dbReference type="EMBL" id="CCD49758.1"/>
    </source>
</evidence>
<dbReference type="HOGENOM" id="CLU_1447447_0_0_1"/>
<evidence type="ECO:0000259" key="2">
    <source>
        <dbReference type="Pfam" id="PF20150"/>
    </source>
</evidence>
<dbReference type="EMBL" id="FQ790321">
    <property type="protein sequence ID" value="CCD49758.1"/>
    <property type="molecule type" value="Genomic_DNA"/>
</dbReference>
<evidence type="ECO:0000313" key="4">
    <source>
        <dbReference type="Proteomes" id="UP000008177"/>
    </source>
</evidence>
<feature type="region of interest" description="Disordered" evidence="1">
    <location>
        <begin position="1"/>
        <end position="27"/>
    </location>
</feature>
<proteinExistence type="predicted"/>
<organism evidence="3 4">
    <name type="scientific">Botryotinia fuckeliana (strain T4)</name>
    <name type="common">Noble rot fungus</name>
    <name type="synonym">Botrytis cinerea</name>
    <dbReference type="NCBI Taxonomy" id="999810"/>
    <lineage>
        <taxon>Eukaryota</taxon>
        <taxon>Fungi</taxon>
        <taxon>Dikarya</taxon>
        <taxon>Ascomycota</taxon>
        <taxon>Pezizomycotina</taxon>
        <taxon>Leotiomycetes</taxon>
        <taxon>Helotiales</taxon>
        <taxon>Sclerotiniaceae</taxon>
        <taxon>Botrytis</taxon>
    </lineage>
</organism>
<dbReference type="InterPro" id="IPR045518">
    <property type="entry name" value="2EXR"/>
</dbReference>
<dbReference type="InParanoid" id="G2YDB0"/>
<sequence length="187" mass="20543">MSDTRQNSGSNAHRATGTPSIRQTSQGTQTGIAFTTQVANTTQSESFELFGSLPFELKAKIWNIAAREVPRLVEITPRGNFQGHTPALLGVSHMAREKALEVYDTLRPGSPQPVYFNPRNDTLVFNIVTVEDPFPHGYPSFGIIGSPPIPSNFNLGGILASKGIKSFAFKIDGHIFYHEYRGSDYTL</sequence>
<evidence type="ECO:0000256" key="1">
    <source>
        <dbReference type="SAM" id="MobiDB-lite"/>
    </source>
</evidence>
<gene>
    <name evidence="3" type="ORF">BofuT4_P094660.1</name>
</gene>
<dbReference type="AlphaFoldDB" id="G2YDB0"/>
<dbReference type="PANTHER" id="PTHR35910">
    <property type="entry name" value="2EXR DOMAIN-CONTAINING PROTEIN"/>
    <property type="match status" value="1"/>
</dbReference>
<dbReference type="PANTHER" id="PTHR35910:SF1">
    <property type="entry name" value="2EXR DOMAIN-CONTAINING PROTEIN"/>
    <property type="match status" value="1"/>
</dbReference>
<protein>
    <recommendedName>
        <fullName evidence="2">2EXR domain-containing protein</fullName>
    </recommendedName>
</protein>
<dbReference type="OrthoDB" id="3546385at2759"/>
<dbReference type="Proteomes" id="UP000008177">
    <property type="component" value="Unplaced contigs"/>
</dbReference>
<feature type="domain" description="2EXR" evidence="2">
    <location>
        <begin position="47"/>
        <end position="123"/>
    </location>
</feature>
<name>G2YDB0_BOTF4</name>
<reference evidence="4" key="1">
    <citation type="journal article" date="2011" name="PLoS Genet.">
        <title>Genomic analysis of the necrotrophic fungal pathogens Sclerotinia sclerotiorum and Botrytis cinerea.</title>
        <authorList>
            <person name="Amselem J."/>
            <person name="Cuomo C.A."/>
            <person name="van Kan J.A."/>
            <person name="Viaud M."/>
            <person name="Benito E.P."/>
            <person name="Couloux A."/>
            <person name="Coutinho P.M."/>
            <person name="de Vries R.P."/>
            <person name="Dyer P.S."/>
            <person name="Fillinger S."/>
            <person name="Fournier E."/>
            <person name="Gout L."/>
            <person name="Hahn M."/>
            <person name="Kohn L."/>
            <person name="Lapalu N."/>
            <person name="Plummer K.M."/>
            <person name="Pradier J.M."/>
            <person name="Quevillon E."/>
            <person name="Sharon A."/>
            <person name="Simon A."/>
            <person name="ten Have A."/>
            <person name="Tudzynski B."/>
            <person name="Tudzynski P."/>
            <person name="Wincker P."/>
            <person name="Andrew M."/>
            <person name="Anthouard V."/>
            <person name="Beever R.E."/>
            <person name="Beffa R."/>
            <person name="Benoit I."/>
            <person name="Bouzid O."/>
            <person name="Brault B."/>
            <person name="Chen Z."/>
            <person name="Choquer M."/>
            <person name="Collemare J."/>
            <person name="Cotton P."/>
            <person name="Danchin E.G."/>
            <person name="Da Silva C."/>
            <person name="Gautier A."/>
            <person name="Giraud C."/>
            <person name="Giraud T."/>
            <person name="Gonzalez C."/>
            <person name="Grossetete S."/>
            <person name="Guldener U."/>
            <person name="Henrissat B."/>
            <person name="Howlett B.J."/>
            <person name="Kodira C."/>
            <person name="Kretschmer M."/>
            <person name="Lappartient A."/>
            <person name="Leroch M."/>
            <person name="Levis C."/>
            <person name="Mauceli E."/>
            <person name="Neuveglise C."/>
            <person name="Oeser B."/>
            <person name="Pearson M."/>
            <person name="Poulain J."/>
            <person name="Poussereau N."/>
            <person name="Quesneville H."/>
            <person name="Rascle C."/>
            <person name="Schumacher J."/>
            <person name="Segurens B."/>
            <person name="Sexton A."/>
            <person name="Silva E."/>
            <person name="Sirven C."/>
            <person name="Soanes D.M."/>
            <person name="Talbot N.J."/>
            <person name="Templeton M."/>
            <person name="Yandava C."/>
            <person name="Yarden O."/>
            <person name="Zeng Q."/>
            <person name="Rollins J.A."/>
            <person name="Lebrun M.H."/>
            <person name="Dickman M."/>
        </authorList>
    </citation>
    <scope>NUCLEOTIDE SEQUENCE [LARGE SCALE GENOMIC DNA]</scope>
    <source>
        <strain evidence="4">T4</strain>
    </source>
</reference>
<accession>G2YDB0</accession>
<dbReference type="Pfam" id="PF20150">
    <property type="entry name" value="2EXR"/>
    <property type="match status" value="1"/>
</dbReference>